<proteinExistence type="predicted"/>
<dbReference type="Proteomes" id="UP000837857">
    <property type="component" value="Chromosome 20"/>
</dbReference>
<name>A0ABN8IAA9_9NEOP</name>
<dbReference type="EMBL" id="OW152832">
    <property type="protein sequence ID" value="CAH2052031.1"/>
    <property type="molecule type" value="Genomic_DNA"/>
</dbReference>
<accession>A0ABN8IAA9</accession>
<feature type="non-terminal residue" evidence="2">
    <location>
        <position position="70"/>
    </location>
</feature>
<gene>
    <name evidence="2" type="ORF">IPOD504_LOCUS8046</name>
</gene>
<protein>
    <submittedName>
        <fullName evidence="2">Uncharacterized protein</fullName>
    </submittedName>
</protein>
<feature type="region of interest" description="Disordered" evidence="1">
    <location>
        <begin position="1"/>
        <end position="23"/>
    </location>
</feature>
<evidence type="ECO:0000256" key="1">
    <source>
        <dbReference type="SAM" id="MobiDB-lite"/>
    </source>
</evidence>
<organism evidence="2 3">
    <name type="scientific">Iphiclides podalirius</name>
    <name type="common">scarce swallowtail</name>
    <dbReference type="NCBI Taxonomy" id="110791"/>
    <lineage>
        <taxon>Eukaryota</taxon>
        <taxon>Metazoa</taxon>
        <taxon>Ecdysozoa</taxon>
        <taxon>Arthropoda</taxon>
        <taxon>Hexapoda</taxon>
        <taxon>Insecta</taxon>
        <taxon>Pterygota</taxon>
        <taxon>Neoptera</taxon>
        <taxon>Endopterygota</taxon>
        <taxon>Lepidoptera</taxon>
        <taxon>Glossata</taxon>
        <taxon>Ditrysia</taxon>
        <taxon>Papilionoidea</taxon>
        <taxon>Papilionidae</taxon>
        <taxon>Papilioninae</taxon>
        <taxon>Iphiclides</taxon>
    </lineage>
</organism>
<evidence type="ECO:0000313" key="3">
    <source>
        <dbReference type="Proteomes" id="UP000837857"/>
    </source>
</evidence>
<evidence type="ECO:0000313" key="2">
    <source>
        <dbReference type="EMBL" id="CAH2052031.1"/>
    </source>
</evidence>
<sequence length="70" mass="8005">MRSVANFNDDDKERVKKQRARQRRRCWSIPSGHLVGTKAFPSRGLAEGRRPGACALRDHTSSMTLIYFIT</sequence>
<reference evidence="2" key="1">
    <citation type="submission" date="2022-03" db="EMBL/GenBank/DDBJ databases">
        <authorList>
            <person name="Martin H S."/>
        </authorList>
    </citation>
    <scope>NUCLEOTIDE SEQUENCE</scope>
</reference>
<keyword evidence="3" id="KW-1185">Reference proteome</keyword>